<dbReference type="EMBL" id="SPLM01000036">
    <property type="protein sequence ID" value="TMW66214.1"/>
    <property type="molecule type" value="Genomic_DNA"/>
</dbReference>
<feature type="domain" description="Tryptophan synthase beta chain-like PALP" evidence="5">
    <location>
        <begin position="51"/>
        <end position="341"/>
    </location>
</feature>
<proteinExistence type="inferred from homology"/>
<comment type="caution">
    <text evidence="6">The sequence shown here is derived from an EMBL/GenBank/DDBJ whole genome shotgun (WGS) entry which is preliminary data.</text>
</comment>
<dbReference type="InterPro" id="IPR036052">
    <property type="entry name" value="TrpB-like_PALP_sf"/>
</dbReference>
<keyword evidence="7" id="KW-1185">Reference proteome</keyword>
<dbReference type="CDD" id="cd01562">
    <property type="entry name" value="Thr-dehyd"/>
    <property type="match status" value="1"/>
</dbReference>
<evidence type="ECO:0000256" key="3">
    <source>
        <dbReference type="ARBA" id="ARBA00022898"/>
    </source>
</evidence>
<organism evidence="6 7">
    <name type="scientific">Pythium oligandrum</name>
    <name type="common">Mycoparasitic fungus</name>
    <dbReference type="NCBI Taxonomy" id="41045"/>
    <lineage>
        <taxon>Eukaryota</taxon>
        <taxon>Sar</taxon>
        <taxon>Stramenopiles</taxon>
        <taxon>Oomycota</taxon>
        <taxon>Peronosporomycetes</taxon>
        <taxon>Pythiales</taxon>
        <taxon>Pythiaceae</taxon>
        <taxon>Pythium</taxon>
    </lineage>
</organism>
<gene>
    <name evidence="6" type="ORF">Poli38472_003979</name>
</gene>
<evidence type="ECO:0000259" key="5">
    <source>
        <dbReference type="Pfam" id="PF00291"/>
    </source>
</evidence>
<dbReference type="InterPro" id="IPR001926">
    <property type="entry name" value="TrpB-like_PALP"/>
</dbReference>
<sequence length="448" mass="47947">MKMRGTALKRVGRGPHEINARLFASRADDSGEVEDEIPVTFEDISTASFRIRDGIEHTSCKYSPLLSRRMGYELYLKKDYRQMTGSFKERGARNALLRLSPEERKNGVVAASAGNHALALAYHGKLLGIPVTCVMPNIAPLTKITSCQDLGARVILHGSHILEAREKADEYARNESLVYVNGFDHPDIIAGAGTMAIEILNQVPNVDAIIVPVGGAGLIAGISLAVKTLAPNVQVIGVEPALCPSFTGALAAGKPVHVPTVPTLADGLAVPCVGSNAFTIAKDRVDKTVTVSERAIALSVLRLVEQEKVVVEGGGACSLAALIDDKLPELRGKRIVLPLCGGNIDIPVLGRVIERGLAADGRLVRFVATVSDRPGGIAQLTTLLWECGASVKDIYHERAWVHTSVSQVAVKCVVETQSYEHALDLKRRLEEAGYPLQWASAADPLVEA</sequence>
<dbReference type="SUPFAM" id="SSF53686">
    <property type="entry name" value="Tryptophan synthase beta subunit-like PLP-dependent enzymes"/>
    <property type="match status" value="1"/>
</dbReference>
<dbReference type="InterPro" id="IPR050147">
    <property type="entry name" value="Ser/Thr_Dehydratase"/>
</dbReference>
<dbReference type="PANTHER" id="PTHR48078">
    <property type="entry name" value="THREONINE DEHYDRATASE, MITOCHONDRIAL-RELATED"/>
    <property type="match status" value="1"/>
</dbReference>
<evidence type="ECO:0000313" key="7">
    <source>
        <dbReference type="Proteomes" id="UP000794436"/>
    </source>
</evidence>
<comment type="cofactor">
    <cofactor evidence="1">
        <name>pyridoxal 5'-phosphate</name>
        <dbReference type="ChEBI" id="CHEBI:597326"/>
    </cofactor>
</comment>
<evidence type="ECO:0000256" key="4">
    <source>
        <dbReference type="ARBA" id="ARBA00023239"/>
    </source>
</evidence>
<dbReference type="CDD" id="cd04886">
    <property type="entry name" value="ACT_ThrD-II-like"/>
    <property type="match status" value="1"/>
</dbReference>
<reference evidence="6" key="1">
    <citation type="submission" date="2019-03" db="EMBL/GenBank/DDBJ databases">
        <title>Long read genome sequence of the mycoparasitic Pythium oligandrum ATCC 38472 isolated from sugarbeet rhizosphere.</title>
        <authorList>
            <person name="Gaulin E."/>
        </authorList>
    </citation>
    <scope>NUCLEOTIDE SEQUENCE</scope>
    <source>
        <strain evidence="6">ATCC 38472_TT</strain>
    </source>
</reference>
<dbReference type="GO" id="GO:0006565">
    <property type="term" value="P:L-serine catabolic process"/>
    <property type="evidence" value="ECO:0007669"/>
    <property type="project" value="TreeGrafter"/>
</dbReference>
<name>A0A8K1CN89_PYTOL</name>
<evidence type="ECO:0000256" key="2">
    <source>
        <dbReference type="ARBA" id="ARBA00010869"/>
    </source>
</evidence>
<dbReference type="NCBIfam" id="TIGR01127">
    <property type="entry name" value="ilvA_1Cterm"/>
    <property type="match status" value="1"/>
</dbReference>
<dbReference type="FunFam" id="3.40.50.1100:FF:000007">
    <property type="entry name" value="L-threonine dehydratase catabolic TdcB"/>
    <property type="match status" value="1"/>
</dbReference>
<comment type="similarity">
    <text evidence="2">Belongs to the serine/threonine dehydratase family.</text>
</comment>
<dbReference type="PANTHER" id="PTHR48078:SF19">
    <property type="entry name" value="ACT DOMAIN-CONTAINING PROTEIN"/>
    <property type="match status" value="1"/>
</dbReference>
<keyword evidence="4" id="KW-0456">Lyase</keyword>
<dbReference type="GO" id="GO:0006567">
    <property type="term" value="P:L-threonine catabolic process"/>
    <property type="evidence" value="ECO:0007669"/>
    <property type="project" value="InterPro"/>
</dbReference>
<evidence type="ECO:0000256" key="1">
    <source>
        <dbReference type="ARBA" id="ARBA00001933"/>
    </source>
</evidence>
<dbReference type="Pfam" id="PF00291">
    <property type="entry name" value="PALP"/>
    <property type="match status" value="1"/>
</dbReference>
<evidence type="ECO:0000313" key="6">
    <source>
        <dbReference type="EMBL" id="TMW66214.1"/>
    </source>
</evidence>
<protein>
    <recommendedName>
        <fullName evidence="5">Tryptophan synthase beta chain-like PALP domain-containing protein</fullName>
    </recommendedName>
</protein>
<dbReference type="InterPro" id="IPR044561">
    <property type="entry name" value="ACT_ThrD-II-like"/>
</dbReference>
<dbReference type="Proteomes" id="UP000794436">
    <property type="component" value="Unassembled WGS sequence"/>
</dbReference>
<dbReference type="GO" id="GO:0004794">
    <property type="term" value="F:threonine deaminase activity"/>
    <property type="evidence" value="ECO:0007669"/>
    <property type="project" value="InterPro"/>
</dbReference>
<keyword evidence="3" id="KW-0663">Pyridoxal phosphate</keyword>
<dbReference type="Gene3D" id="3.40.50.1100">
    <property type="match status" value="2"/>
</dbReference>
<dbReference type="GO" id="GO:0009097">
    <property type="term" value="P:isoleucine biosynthetic process"/>
    <property type="evidence" value="ECO:0007669"/>
    <property type="project" value="TreeGrafter"/>
</dbReference>
<dbReference type="OrthoDB" id="4418812at2759"/>
<dbReference type="InterPro" id="IPR005789">
    <property type="entry name" value="Thr_deHydtase_catblc"/>
</dbReference>
<dbReference type="AlphaFoldDB" id="A0A8K1CN89"/>
<dbReference type="GO" id="GO:0003941">
    <property type="term" value="F:L-serine ammonia-lyase activity"/>
    <property type="evidence" value="ECO:0007669"/>
    <property type="project" value="TreeGrafter"/>
</dbReference>
<accession>A0A8K1CN89</accession>